<dbReference type="EMBL" id="JBHSMK010000002">
    <property type="protein sequence ID" value="MFC5435861.1"/>
    <property type="molecule type" value="Genomic_DNA"/>
</dbReference>
<evidence type="ECO:0000313" key="2">
    <source>
        <dbReference type="Proteomes" id="UP001596013"/>
    </source>
</evidence>
<protein>
    <submittedName>
        <fullName evidence="1">Uncharacterized protein</fullName>
    </submittedName>
</protein>
<organism evidence="1 2">
    <name type="scientific">Rhodanobacter umsongensis</name>
    <dbReference type="NCBI Taxonomy" id="633153"/>
    <lineage>
        <taxon>Bacteria</taxon>
        <taxon>Pseudomonadati</taxon>
        <taxon>Pseudomonadota</taxon>
        <taxon>Gammaproteobacteria</taxon>
        <taxon>Lysobacterales</taxon>
        <taxon>Rhodanobacteraceae</taxon>
        <taxon>Rhodanobacter</taxon>
    </lineage>
</organism>
<dbReference type="RefSeq" id="WP_377302562.1">
    <property type="nucleotide sequence ID" value="NZ_JBHSMK010000002.1"/>
</dbReference>
<dbReference type="Proteomes" id="UP001596013">
    <property type="component" value="Unassembled WGS sequence"/>
</dbReference>
<name>A0ABW0JJC2_9GAMM</name>
<sequence length="95" mass="10832">MELMDNIKSRQIFRAAEIAIEEGNFLAEISEGWSKVRQVVHMRKGLSPLAKQRIESELPSLRYWYSPRTPHNPATEGFISDTDEVGLSFPEITAL</sequence>
<keyword evidence="2" id="KW-1185">Reference proteome</keyword>
<accession>A0ABW0JJC2</accession>
<comment type="caution">
    <text evidence="1">The sequence shown here is derived from an EMBL/GenBank/DDBJ whole genome shotgun (WGS) entry which is preliminary data.</text>
</comment>
<evidence type="ECO:0000313" key="1">
    <source>
        <dbReference type="EMBL" id="MFC5435861.1"/>
    </source>
</evidence>
<gene>
    <name evidence="1" type="ORF">ACFPME_04785</name>
</gene>
<reference evidence="2" key="1">
    <citation type="journal article" date="2019" name="Int. J. Syst. Evol. Microbiol.">
        <title>The Global Catalogue of Microorganisms (GCM) 10K type strain sequencing project: providing services to taxonomists for standard genome sequencing and annotation.</title>
        <authorList>
            <consortium name="The Broad Institute Genomics Platform"/>
            <consortium name="The Broad Institute Genome Sequencing Center for Infectious Disease"/>
            <person name="Wu L."/>
            <person name="Ma J."/>
        </authorList>
    </citation>
    <scope>NUCLEOTIDE SEQUENCE [LARGE SCALE GENOMIC DNA]</scope>
    <source>
        <strain evidence="2">JCM 17130</strain>
    </source>
</reference>
<proteinExistence type="predicted"/>